<reference evidence="10" key="2">
    <citation type="submission" date="2025-08" db="UniProtKB">
        <authorList>
            <consortium name="Ensembl"/>
        </authorList>
    </citation>
    <scope>IDENTIFICATION</scope>
</reference>
<feature type="transmembrane region" description="Helical" evidence="7">
    <location>
        <begin position="318"/>
        <end position="340"/>
    </location>
</feature>
<dbReference type="PROSITE" id="PS50221">
    <property type="entry name" value="GAIN_B"/>
    <property type="match status" value="1"/>
</dbReference>
<feature type="domain" description="GAIN-B" evidence="8">
    <location>
        <begin position="105"/>
        <end position="274"/>
    </location>
</feature>
<organism evidence="10 11">
    <name type="scientific">Canis lupus familiaris</name>
    <name type="common">Dog</name>
    <name type="synonym">Canis familiaris</name>
    <dbReference type="NCBI Taxonomy" id="9615"/>
    <lineage>
        <taxon>Eukaryota</taxon>
        <taxon>Metazoa</taxon>
        <taxon>Chordata</taxon>
        <taxon>Craniata</taxon>
        <taxon>Vertebrata</taxon>
        <taxon>Euteleostomi</taxon>
        <taxon>Mammalia</taxon>
        <taxon>Eutheria</taxon>
        <taxon>Laurasiatheria</taxon>
        <taxon>Carnivora</taxon>
        <taxon>Caniformia</taxon>
        <taxon>Canidae</taxon>
        <taxon>Canis</taxon>
    </lineage>
</organism>
<feature type="transmembrane region" description="Helical" evidence="7">
    <location>
        <begin position="504"/>
        <end position="526"/>
    </location>
</feature>
<dbReference type="InterPro" id="IPR017981">
    <property type="entry name" value="GPCR_2-like_7TM"/>
</dbReference>
<dbReference type="GO" id="GO:0007166">
    <property type="term" value="P:cell surface receptor signaling pathway"/>
    <property type="evidence" value="ECO:0007669"/>
    <property type="project" value="InterPro"/>
</dbReference>
<evidence type="ECO:0000259" key="8">
    <source>
        <dbReference type="PROSITE" id="PS50221"/>
    </source>
</evidence>
<evidence type="ECO:0000256" key="2">
    <source>
        <dbReference type="ARBA" id="ARBA00022692"/>
    </source>
</evidence>
<evidence type="ECO:0000256" key="5">
    <source>
        <dbReference type="ARBA" id="ARBA00023157"/>
    </source>
</evidence>
<comment type="subcellular location">
    <subcellularLocation>
        <location evidence="1">Membrane</location>
        <topology evidence="1">Multi-pass membrane protein</topology>
    </subcellularLocation>
</comment>
<dbReference type="InterPro" id="IPR000203">
    <property type="entry name" value="GPS"/>
</dbReference>
<dbReference type="PANTHER" id="PTHR12011:SF326">
    <property type="entry name" value="ADHESION G-PROTEIN COUPLED RECEPTOR G5"/>
    <property type="match status" value="1"/>
</dbReference>
<name>A0A8P0NQ82_CANLF</name>
<keyword evidence="5" id="KW-1015">Disulfide bond</keyword>
<dbReference type="InterPro" id="IPR046338">
    <property type="entry name" value="GAIN_dom_sf"/>
</dbReference>
<feature type="transmembrane region" description="Helical" evidence="7">
    <location>
        <begin position="562"/>
        <end position="584"/>
    </location>
</feature>
<dbReference type="Proteomes" id="UP000002254">
    <property type="component" value="Chromosome 2"/>
</dbReference>
<sequence length="674" mass="76486">MVKSQEVMEPRDRPVAAVQQQDGSGSTGWELVLGRDEVQDMDPWGVFFLCLCFMTAQSETMEASQEPLHWMKKLERMVRSRSSISLPGLIRDLECSLLNASFGGSNLTLQTPNIQALIFKLGCNFAGLSLNSTTMKRVPQAWVPHAMQFPAELTQDACRTRPRELRLICIYFFTDHFFQNTNSSLLNNYVLGAQLGRGHVNNLRDPVNISFWHNRSLEGYTATCVFWKEGASKDYWGAWSSEGCRTEQPSPSQVLCRCNHLSYFAVLMQLSPAPIPEELLAPLTYISLVGCSISMVASLLTLLLHFQARQQGDSITRIHMNLHASVLLLNVTFLLSPSLALPSTSETAACKALAAIMHFALLSCLTWMAIEGFNLYLLLGRVYNIYIHRYLLKLCAVGWVATAMRAARHPCQCSPLLSAPLFLSPILPPTPHLLHLQHLHHHHFQHFHHHLVYLQHHHRLYCHLHRNSNTIINATTTSNFYLQLHHHHHHHLHHHHHPHLHHNLCATFMGVPALLVLLLLVTQHSVYGPHTIPLSNSQGNDTAFRNVSICWVRDPWVHNILVMGYGGLTSVFNLVVLVWALRLLHQLRAREEVQSPRACRDSVTVLGLTMLLGTTWALAFFSFGVFLLPQLFLFTTFNSLYGFFLFLWFCSQRYHAEAEAEAEMEAFSSSQTMK</sequence>
<dbReference type="PROSITE" id="PS50261">
    <property type="entry name" value="G_PROTEIN_RECEP_F2_4"/>
    <property type="match status" value="1"/>
</dbReference>
<dbReference type="InterPro" id="IPR057244">
    <property type="entry name" value="GAIN_B"/>
</dbReference>
<accession>A0A8P0NQ82</accession>
<feature type="transmembrane region" description="Helical" evidence="7">
    <location>
        <begin position="352"/>
        <end position="379"/>
    </location>
</feature>
<evidence type="ECO:0000256" key="1">
    <source>
        <dbReference type="ARBA" id="ARBA00004141"/>
    </source>
</evidence>
<feature type="compositionally biased region" description="Basic and acidic residues" evidence="6">
    <location>
        <begin position="1"/>
        <end position="14"/>
    </location>
</feature>
<gene>
    <name evidence="10" type="primary">ADGRG5</name>
</gene>
<keyword evidence="2 7" id="KW-0812">Transmembrane</keyword>
<dbReference type="SMART" id="SM00303">
    <property type="entry name" value="GPS"/>
    <property type="match status" value="1"/>
</dbReference>
<keyword evidence="4 7" id="KW-0472">Membrane</keyword>
<reference evidence="10 11" key="1">
    <citation type="journal article" date="2005" name="Nature">
        <title>Genome sequence, comparative analysis and haplotype structure of the domestic dog.</title>
        <authorList>
            <consortium name="Broad Sequencing Platform"/>
            <person name="Lindblad-Toh K."/>
            <person name="Wade C.M."/>
            <person name="Mikkelsen T.S."/>
            <person name="Karlsson E.K."/>
            <person name="Jaffe D.B."/>
            <person name="Kamal M."/>
            <person name="Clamp M."/>
            <person name="Chang J.L."/>
            <person name="Kulbokas E.J. III"/>
            <person name="Zody M.C."/>
            <person name="Mauceli E."/>
            <person name="Xie X."/>
            <person name="Breen M."/>
            <person name="Wayne R.K."/>
            <person name="Ostrander E.A."/>
            <person name="Ponting C.P."/>
            <person name="Galibert F."/>
            <person name="Smith D.R."/>
            <person name="DeJong P.J."/>
            <person name="Kirkness E."/>
            <person name="Alvarez P."/>
            <person name="Biagi T."/>
            <person name="Brockman W."/>
            <person name="Butler J."/>
            <person name="Chin C.W."/>
            <person name="Cook A."/>
            <person name="Cuff J."/>
            <person name="Daly M.J."/>
            <person name="DeCaprio D."/>
            <person name="Gnerre S."/>
            <person name="Grabherr M."/>
            <person name="Kellis M."/>
            <person name="Kleber M."/>
            <person name="Bardeleben C."/>
            <person name="Goodstadt L."/>
            <person name="Heger A."/>
            <person name="Hitte C."/>
            <person name="Kim L."/>
            <person name="Koepfli K.P."/>
            <person name="Parker H.G."/>
            <person name="Pollinger J.P."/>
            <person name="Searle S.M."/>
            <person name="Sutter N.B."/>
            <person name="Thomas R."/>
            <person name="Webber C."/>
            <person name="Baldwin J."/>
            <person name="Abebe A."/>
            <person name="Abouelleil A."/>
            <person name="Aftuck L."/>
            <person name="Ait-Zahra M."/>
            <person name="Aldredge T."/>
            <person name="Allen N."/>
            <person name="An P."/>
            <person name="Anderson S."/>
            <person name="Antoine C."/>
            <person name="Arachchi H."/>
            <person name="Aslam A."/>
            <person name="Ayotte L."/>
            <person name="Bachantsang P."/>
            <person name="Barry A."/>
            <person name="Bayul T."/>
            <person name="Benamara M."/>
            <person name="Berlin A."/>
            <person name="Bessette D."/>
            <person name="Blitshteyn B."/>
            <person name="Bloom T."/>
            <person name="Blye J."/>
            <person name="Boguslavskiy L."/>
            <person name="Bonnet C."/>
            <person name="Boukhgalter B."/>
            <person name="Brown A."/>
            <person name="Cahill P."/>
            <person name="Calixte N."/>
            <person name="Camarata J."/>
            <person name="Cheshatsang Y."/>
            <person name="Chu J."/>
            <person name="Citroen M."/>
            <person name="Collymore A."/>
            <person name="Cooke P."/>
            <person name="Dawoe T."/>
            <person name="Daza R."/>
            <person name="Decktor K."/>
            <person name="DeGray S."/>
            <person name="Dhargay N."/>
            <person name="Dooley K."/>
            <person name="Dooley K."/>
            <person name="Dorje P."/>
            <person name="Dorjee K."/>
            <person name="Dorris L."/>
            <person name="Duffey N."/>
            <person name="Dupes A."/>
            <person name="Egbiremolen O."/>
            <person name="Elong R."/>
            <person name="Falk J."/>
            <person name="Farina A."/>
            <person name="Faro S."/>
            <person name="Ferguson D."/>
            <person name="Ferreira P."/>
            <person name="Fisher S."/>
            <person name="FitzGerald M."/>
            <person name="Foley K."/>
            <person name="Foley C."/>
            <person name="Franke A."/>
            <person name="Friedrich D."/>
            <person name="Gage D."/>
            <person name="Garber M."/>
            <person name="Gearin G."/>
            <person name="Giannoukos G."/>
            <person name="Goode T."/>
            <person name="Goyette A."/>
            <person name="Graham J."/>
            <person name="Grandbois E."/>
            <person name="Gyaltsen K."/>
            <person name="Hafez N."/>
            <person name="Hagopian D."/>
            <person name="Hagos B."/>
            <person name="Hall J."/>
            <person name="Healy C."/>
            <person name="Hegarty R."/>
            <person name="Honan T."/>
            <person name="Horn A."/>
            <person name="Houde N."/>
            <person name="Hughes L."/>
            <person name="Hunnicutt L."/>
            <person name="Husby M."/>
            <person name="Jester B."/>
            <person name="Jones C."/>
            <person name="Kamat A."/>
            <person name="Kanga B."/>
            <person name="Kells C."/>
            <person name="Khazanovich D."/>
            <person name="Kieu A.C."/>
            <person name="Kisner P."/>
            <person name="Kumar M."/>
            <person name="Lance K."/>
            <person name="Landers T."/>
            <person name="Lara M."/>
            <person name="Lee W."/>
            <person name="Leger J.P."/>
            <person name="Lennon N."/>
            <person name="Leuper L."/>
            <person name="LeVine S."/>
            <person name="Liu J."/>
            <person name="Liu X."/>
            <person name="Lokyitsang Y."/>
            <person name="Lokyitsang T."/>
            <person name="Lui A."/>
            <person name="Macdonald J."/>
            <person name="Major J."/>
            <person name="Marabella R."/>
            <person name="Maru K."/>
            <person name="Matthews C."/>
            <person name="McDonough S."/>
            <person name="Mehta T."/>
            <person name="Meldrim J."/>
            <person name="Melnikov A."/>
            <person name="Meneus L."/>
            <person name="Mihalev A."/>
            <person name="Mihova T."/>
            <person name="Miller K."/>
            <person name="Mittelman R."/>
            <person name="Mlenga V."/>
            <person name="Mulrain L."/>
            <person name="Munson G."/>
            <person name="Navidi A."/>
            <person name="Naylor J."/>
            <person name="Nguyen T."/>
            <person name="Nguyen N."/>
            <person name="Nguyen C."/>
            <person name="Nguyen T."/>
            <person name="Nicol R."/>
            <person name="Norbu N."/>
            <person name="Norbu C."/>
            <person name="Novod N."/>
            <person name="Nyima T."/>
            <person name="Olandt P."/>
            <person name="O'Neill B."/>
            <person name="O'Neill K."/>
            <person name="Osman S."/>
            <person name="Oyono L."/>
            <person name="Patti C."/>
            <person name="Perrin D."/>
            <person name="Phunkhang P."/>
            <person name="Pierre F."/>
            <person name="Priest M."/>
            <person name="Rachupka A."/>
            <person name="Raghuraman S."/>
            <person name="Rameau R."/>
            <person name="Ray V."/>
            <person name="Raymond C."/>
            <person name="Rege F."/>
            <person name="Rise C."/>
            <person name="Rogers J."/>
            <person name="Rogov P."/>
            <person name="Sahalie J."/>
            <person name="Settipalli S."/>
            <person name="Sharpe T."/>
            <person name="Shea T."/>
            <person name="Sheehan M."/>
            <person name="Sherpa N."/>
            <person name="Shi J."/>
            <person name="Shih D."/>
            <person name="Sloan J."/>
            <person name="Smith C."/>
            <person name="Sparrow T."/>
            <person name="Stalker J."/>
            <person name="Stange-Thomann N."/>
            <person name="Stavropoulos S."/>
            <person name="Stone C."/>
            <person name="Stone S."/>
            <person name="Sykes S."/>
            <person name="Tchuinga P."/>
            <person name="Tenzing P."/>
            <person name="Tesfaye S."/>
            <person name="Thoulutsang D."/>
            <person name="Thoulutsang Y."/>
            <person name="Topham K."/>
            <person name="Topping I."/>
            <person name="Tsamla T."/>
            <person name="Vassiliev H."/>
            <person name="Venkataraman V."/>
            <person name="Vo A."/>
            <person name="Wangchuk T."/>
            <person name="Wangdi T."/>
            <person name="Weiand M."/>
            <person name="Wilkinson J."/>
            <person name="Wilson A."/>
            <person name="Yadav S."/>
            <person name="Yang S."/>
            <person name="Yang X."/>
            <person name="Young G."/>
            <person name="Yu Q."/>
            <person name="Zainoun J."/>
            <person name="Zembek L."/>
            <person name="Zimmer A."/>
            <person name="Lander E.S."/>
        </authorList>
    </citation>
    <scope>NUCLEOTIDE SEQUENCE [LARGE SCALE GENOMIC DNA]</scope>
    <source>
        <strain evidence="10">Boxer</strain>
    </source>
</reference>
<keyword evidence="3 7" id="KW-1133">Transmembrane helix</keyword>
<dbReference type="PANTHER" id="PTHR12011">
    <property type="entry name" value="ADHESION G-PROTEIN COUPLED RECEPTOR"/>
    <property type="match status" value="1"/>
</dbReference>
<dbReference type="FunFam" id="2.60.220.50:FF:000026">
    <property type="entry name" value="Adhesion G protein-coupled receptor G5"/>
    <property type="match status" value="1"/>
</dbReference>
<dbReference type="PRINTS" id="PR00249">
    <property type="entry name" value="GPCRSECRETIN"/>
</dbReference>
<feature type="transmembrane region" description="Helical" evidence="7">
    <location>
        <begin position="605"/>
        <end position="625"/>
    </location>
</feature>
<evidence type="ECO:0000256" key="6">
    <source>
        <dbReference type="SAM" id="MobiDB-lite"/>
    </source>
</evidence>
<feature type="transmembrane region" description="Helical" evidence="7">
    <location>
        <begin position="631"/>
        <end position="650"/>
    </location>
</feature>
<protein>
    <submittedName>
        <fullName evidence="10">Adhesion G protein-coupled receptor G5</fullName>
    </submittedName>
</protein>
<dbReference type="Gene3D" id="2.60.220.50">
    <property type="match status" value="1"/>
</dbReference>
<dbReference type="AlphaFoldDB" id="A0A8P0NQ82"/>
<evidence type="ECO:0000256" key="4">
    <source>
        <dbReference type="ARBA" id="ARBA00023136"/>
    </source>
</evidence>
<dbReference type="Ensembl" id="ENSCAFT00000050147.4">
    <property type="protein sequence ID" value="ENSCAFP00000038346.3"/>
    <property type="gene ID" value="ENSCAFG00000008706.6"/>
</dbReference>
<evidence type="ECO:0000313" key="11">
    <source>
        <dbReference type="Proteomes" id="UP000002254"/>
    </source>
</evidence>
<dbReference type="Gene3D" id="1.20.1070.10">
    <property type="entry name" value="Rhodopsin 7-helix transmembrane proteins"/>
    <property type="match status" value="1"/>
</dbReference>
<dbReference type="GO" id="GO:0016020">
    <property type="term" value="C:membrane"/>
    <property type="evidence" value="ECO:0007669"/>
    <property type="project" value="UniProtKB-SubCell"/>
</dbReference>
<dbReference type="GO" id="GO:0004930">
    <property type="term" value="F:G protein-coupled receptor activity"/>
    <property type="evidence" value="ECO:0007669"/>
    <property type="project" value="InterPro"/>
</dbReference>
<evidence type="ECO:0000259" key="9">
    <source>
        <dbReference type="PROSITE" id="PS50261"/>
    </source>
</evidence>
<evidence type="ECO:0000313" key="10">
    <source>
        <dbReference type="Ensembl" id="ENSCAFP00000038346.3"/>
    </source>
</evidence>
<dbReference type="InterPro" id="IPR000832">
    <property type="entry name" value="GPCR_2_secretin-like"/>
</dbReference>
<evidence type="ECO:0000256" key="7">
    <source>
        <dbReference type="SAM" id="Phobius"/>
    </source>
</evidence>
<dbReference type="Pfam" id="PF00002">
    <property type="entry name" value="7tm_2"/>
    <property type="match status" value="2"/>
</dbReference>
<dbReference type="OrthoDB" id="283575at2759"/>
<feature type="region of interest" description="Disordered" evidence="6">
    <location>
        <begin position="1"/>
        <end position="25"/>
    </location>
</feature>
<evidence type="ECO:0000256" key="3">
    <source>
        <dbReference type="ARBA" id="ARBA00022989"/>
    </source>
</evidence>
<dbReference type="FunCoup" id="A0A8P0NQ82">
    <property type="interactions" value="1"/>
</dbReference>
<feature type="domain" description="G-protein coupled receptors family 2 profile 2" evidence="9">
    <location>
        <begin position="283"/>
        <end position="404"/>
    </location>
</feature>
<dbReference type="Pfam" id="PF01825">
    <property type="entry name" value="GPS"/>
    <property type="match status" value="1"/>
</dbReference>
<feature type="transmembrane region" description="Helical" evidence="7">
    <location>
        <begin position="283"/>
        <end position="306"/>
    </location>
</feature>
<proteinExistence type="predicted"/>